<gene>
    <name evidence="1" type="ORF">BaRGS_00014727</name>
</gene>
<protein>
    <submittedName>
        <fullName evidence="1">Uncharacterized protein</fullName>
    </submittedName>
</protein>
<organism evidence="1 2">
    <name type="scientific">Batillaria attramentaria</name>
    <dbReference type="NCBI Taxonomy" id="370345"/>
    <lineage>
        <taxon>Eukaryota</taxon>
        <taxon>Metazoa</taxon>
        <taxon>Spiralia</taxon>
        <taxon>Lophotrochozoa</taxon>
        <taxon>Mollusca</taxon>
        <taxon>Gastropoda</taxon>
        <taxon>Caenogastropoda</taxon>
        <taxon>Sorbeoconcha</taxon>
        <taxon>Cerithioidea</taxon>
        <taxon>Batillariidae</taxon>
        <taxon>Batillaria</taxon>
    </lineage>
</organism>
<evidence type="ECO:0000313" key="2">
    <source>
        <dbReference type="Proteomes" id="UP001519460"/>
    </source>
</evidence>
<dbReference type="AlphaFoldDB" id="A0ABD0L3E8"/>
<sequence>MSTVKFFSSGSVTCVSACYTALYSISSTYMLKVSEHCLLDNHFPSPGSRRPLSPQLASLRKPADKHQALLHTWTTTDRFTVLVTLTGLAWAITLHSPRPLSANKRGREPRANH</sequence>
<proteinExistence type="predicted"/>
<name>A0ABD0L3E8_9CAEN</name>
<accession>A0ABD0L3E8</accession>
<dbReference type="Proteomes" id="UP001519460">
    <property type="component" value="Unassembled WGS sequence"/>
</dbReference>
<comment type="caution">
    <text evidence="1">The sequence shown here is derived from an EMBL/GenBank/DDBJ whole genome shotgun (WGS) entry which is preliminary data.</text>
</comment>
<keyword evidence="2" id="KW-1185">Reference proteome</keyword>
<dbReference type="EMBL" id="JACVVK020000087">
    <property type="protein sequence ID" value="KAK7494069.1"/>
    <property type="molecule type" value="Genomic_DNA"/>
</dbReference>
<reference evidence="1 2" key="1">
    <citation type="journal article" date="2023" name="Sci. Data">
        <title>Genome assembly of the Korean intertidal mud-creeper Batillaria attramentaria.</title>
        <authorList>
            <person name="Patra A.K."/>
            <person name="Ho P.T."/>
            <person name="Jun S."/>
            <person name="Lee S.J."/>
            <person name="Kim Y."/>
            <person name="Won Y.J."/>
        </authorList>
    </citation>
    <scope>NUCLEOTIDE SEQUENCE [LARGE SCALE GENOMIC DNA]</scope>
    <source>
        <strain evidence="1">Wonlab-2016</strain>
    </source>
</reference>
<evidence type="ECO:0000313" key="1">
    <source>
        <dbReference type="EMBL" id="KAK7494069.1"/>
    </source>
</evidence>